<keyword evidence="6 13" id="KW-0004">4Fe-4S</keyword>
<evidence type="ECO:0000256" key="4">
    <source>
        <dbReference type="ARBA" id="ARBA00011271"/>
    </source>
</evidence>
<dbReference type="UniPathway" id="UPA00048">
    <property type="reaction ID" value="UER00071"/>
</dbReference>
<dbReference type="CDD" id="cd01583">
    <property type="entry name" value="IPMI"/>
    <property type="match status" value="1"/>
</dbReference>
<protein>
    <recommendedName>
        <fullName evidence="13">3-isopropylmalate dehydratase large subunit</fullName>
        <ecNumber evidence="13">4.2.1.33</ecNumber>
    </recommendedName>
    <alternativeName>
        <fullName evidence="13">Alpha-IPM isomerase</fullName>
        <shortName evidence="13">IPMI</shortName>
    </alternativeName>
    <alternativeName>
        <fullName evidence="13">Isopropylmalate isomerase</fullName>
    </alternativeName>
</protein>
<keyword evidence="5 13" id="KW-0432">Leucine biosynthesis</keyword>
<dbReference type="OrthoDB" id="9802769at2"/>
<dbReference type="InterPro" id="IPR033941">
    <property type="entry name" value="IPMI_cat"/>
</dbReference>
<dbReference type="PROSITE" id="PS01244">
    <property type="entry name" value="ACONITASE_2"/>
    <property type="match status" value="1"/>
</dbReference>
<evidence type="ECO:0000256" key="9">
    <source>
        <dbReference type="ARBA" id="ARBA00023004"/>
    </source>
</evidence>
<evidence type="ECO:0000256" key="3">
    <source>
        <dbReference type="ARBA" id="ARBA00004729"/>
    </source>
</evidence>
<keyword evidence="8 13" id="KW-0479">Metal-binding</keyword>
<dbReference type="NCBIfam" id="TIGR00170">
    <property type="entry name" value="leuC"/>
    <property type="match status" value="1"/>
</dbReference>
<dbReference type="SUPFAM" id="SSF53732">
    <property type="entry name" value="Aconitase iron-sulfur domain"/>
    <property type="match status" value="1"/>
</dbReference>
<dbReference type="InterPro" id="IPR036008">
    <property type="entry name" value="Aconitase_4Fe-4S_dom"/>
</dbReference>
<comment type="similarity">
    <text evidence="13">Belongs to the aconitase/IPM isomerase family. LeuC type 1 subfamily.</text>
</comment>
<evidence type="ECO:0000256" key="13">
    <source>
        <dbReference type="HAMAP-Rule" id="MF_01026"/>
    </source>
</evidence>
<gene>
    <name evidence="13 15" type="primary">leuC</name>
    <name evidence="15" type="ORF">E6O51_05755</name>
</gene>
<comment type="pathway">
    <text evidence="3 13">Amino-acid biosynthesis; L-leucine biosynthesis; L-leucine from 3-methyl-2-oxobutanoate: step 2/4.</text>
</comment>
<dbReference type="AlphaFoldDB" id="A0A4S4ARR7"/>
<comment type="cofactor">
    <cofactor evidence="13">
        <name>[4Fe-4S] cluster</name>
        <dbReference type="ChEBI" id="CHEBI:49883"/>
    </cofactor>
    <text evidence="13">Binds 1 [4Fe-4S] cluster per subunit.</text>
</comment>
<organism evidence="15 16">
    <name type="scientific">Pseudothauera rhizosphaerae</name>
    <dbReference type="NCBI Taxonomy" id="2565932"/>
    <lineage>
        <taxon>Bacteria</taxon>
        <taxon>Pseudomonadati</taxon>
        <taxon>Pseudomonadota</taxon>
        <taxon>Betaproteobacteria</taxon>
        <taxon>Rhodocyclales</taxon>
        <taxon>Zoogloeaceae</taxon>
        <taxon>Pseudothauera</taxon>
    </lineage>
</organism>
<dbReference type="GO" id="GO:0046872">
    <property type="term" value="F:metal ion binding"/>
    <property type="evidence" value="ECO:0007669"/>
    <property type="project" value="UniProtKB-KW"/>
</dbReference>
<dbReference type="PRINTS" id="PR00415">
    <property type="entry name" value="ACONITASE"/>
</dbReference>
<dbReference type="PANTHER" id="PTHR43822:SF9">
    <property type="entry name" value="3-ISOPROPYLMALATE DEHYDRATASE"/>
    <property type="match status" value="1"/>
</dbReference>
<reference evidence="15 16" key="1">
    <citation type="submission" date="2019-04" db="EMBL/GenBank/DDBJ databases">
        <title>Azoarcus rhizosphaerae sp. nov. isolated from rhizosphere of Ficus religiosa.</title>
        <authorList>
            <person name="Lin S.-Y."/>
            <person name="Hameed A."/>
            <person name="Hsu Y.-H."/>
            <person name="Young C.-C."/>
        </authorList>
    </citation>
    <scope>NUCLEOTIDE SEQUENCE [LARGE SCALE GENOMIC DNA]</scope>
    <source>
        <strain evidence="15 16">CC-YHH848</strain>
    </source>
</reference>
<keyword evidence="7 13" id="KW-0028">Amino-acid biosynthesis</keyword>
<feature type="binding site" evidence="13">
    <location>
        <position position="349"/>
    </location>
    <ligand>
        <name>[4Fe-4S] cluster</name>
        <dbReference type="ChEBI" id="CHEBI:49883"/>
    </ligand>
</feature>
<accession>A0A4S4ARR7</accession>
<comment type="catalytic activity">
    <reaction evidence="1 13">
        <text>(2R,3S)-3-isopropylmalate = (2S)-2-isopropylmalate</text>
        <dbReference type="Rhea" id="RHEA:32287"/>
        <dbReference type="ChEBI" id="CHEBI:1178"/>
        <dbReference type="ChEBI" id="CHEBI:35121"/>
        <dbReference type="EC" id="4.2.1.33"/>
    </reaction>
</comment>
<evidence type="ECO:0000256" key="8">
    <source>
        <dbReference type="ARBA" id="ARBA00022723"/>
    </source>
</evidence>
<keyword evidence="16" id="KW-1185">Reference proteome</keyword>
<evidence type="ECO:0000256" key="5">
    <source>
        <dbReference type="ARBA" id="ARBA00022430"/>
    </source>
</evidence>
<name>A0A4S4ARR7_9RHOO</name>
<keyword evidence="11 13" id="KW-0456">Lyase</keyword>
<dbReference type="Pfam" id="PF00330">
    <property type="entry name" value="Aconitase"/>
    <property type="match status" value="1"/>
</dbReference>
<evidence type="ECO:0000256" key="2">
    <source>
        <dbReference type="ARBA" id="ARBA00002695"/>
    </source>
</evidence>
<keyword evidence="10 13" id="KW-0411">Iron-sulfur</keyword>
<dbReference type="FunFam" id="3.30.499.10:FF:000007">
    <property type="entry name" value="3-isopropylmalate dehydratase large subunit"/>
    <property type="match status" value="1"/>
</dbReference>
<sequence length="469" mass="50221">MAPQTLYEKLWSSHVVHQEADGTALIYIDRHLVHEVTSPQAFEGLKLAGRKPWRISSIVATADHNTPTDHWDEGITDPVSRQQVETLDANIREVGSLAYFPFKNERQGIIHVIGPENGTTLPGMTVVCGDSHTSTHGAFACLAHGIGTSEVEHVLATQCLLQKKSKTMLVKVEGQLGRGVTAKDVVLAVIGRIGTAGGTGYAIEFGGSAIRSLSMEGRMTVCNMAIEAGARAGLVAVDETTIAYLRDKPFAPKGELWDKAAAYWRTLKSDEGAQFDKIVEIDAATIAPQVTWGTSPEMVTTVDGRVPDPAQFADPVKREGAERALKYMGLAPNTAITEIAVDQVFIGSCTNSRIEDLREAAAVAKGRRKAASVKRVLVVPGSGLVKHQAEAEGLDKVFLEAGFEWREPGCSMCLAMNADRLEPGERCASTSNRNFEGRQGAGGRTHLVSPAMAAAAAVTGHFADVRELA</sequence>
<dbReference type="RefSeq" id="WP_136384029.1">
    <property type="nucleotide sequence ID" value="NZ_SSOD01000004.1"/>
</dbReference>
<dbReference type="EC" id="4.2.1.33" evidence="13"/>
<proteinExistence type="inferred from homology"/>
<dbReference type="InterPro" id="IPR050067">
    <property type="entry name" value="IPM_dehydratase_rel_enz"/>
</dbReference>
<dbReference type="EMBL" id="SSOD01000004">
    <property type="protein sequence ID" value="THF62475.1"/>
    <property type="molecule type" value="Genomic_DNA"/>
</dbReference>
<comment type="function">
    <text evidence="2 13">Catalyzes the isomerization between 2-isopropylmalate and 3-isopropylmalate, via the formation of 2-isopropylmaleate.</text>
</comment>
<dbReference type="InterPro" id="IPR015931">
    <property type="entry name" value="Acnase/IPM_dHydase_lsu_aba_1/3"/>
</dbReference>
<evidence type="ECO:0000256" key="12">
    <source>
        <dbReference type="ARBA" id="ARBA00023304"/>
    </source>
</evidence>
<feature type="binding site" evidence="13">
    <location>
        <position position="410"/>
    </location>
    <ligand>
        <name>[4Fe-4S] cluster</name>
        <dbReference type="ChEBI" id="CHEBI:49883"/>
    </ligand>
</feature>
<dbReference type="InterPro" id="IPR018136">
    <property type="entry name" value="Aconitase_4Fe-4S_BS"/>
</dbReference>
<dbReference type="NCBIfam" id="NF009116">
    <property type="entry name" value="PRK12466.1"/>
    <property type="match status" value="1"/>
</dbReference>
<comment type="caution">
    <text evidence="15">The sequence shown here is derived from an EMBL/GenBank/DDBJ whole genome shotgun (WGS) entry which is preliminary data.</text>
</comment>
<dbReference type="GO" id="GO:0003861">
    <property type="term" value="F:3-isopropylmalate dehydratase activity"/>
    <property type="evidence" value="ECO:0007669"/>
    <property type="project" value="UniProtKB-UniRule"/>
</dbReference>
<feature type="binding site" evidence="13">
    <location>
        <position position="413"/>
    </location>
    <ligand>
        <name>[4Fe-4S] cluster</name>
        <dbReference type="ChEBI" id="CHEBI:49883"/>
    </ligand>
</feature>
<keyword evidence="9 13" id="KW-0408">Iron</keyword>
<dbReference type="GO" id="GO:0009098">
    <property type="term" value="P:L-leucine biosynthetic process"/>
    <property type="evidence" value="ECO:0007669"/>
    <property type="project" value="UniProtKB-UniRule"/>
</dbReference>
<evidence type="ECO:0000256" key="11">
    <source>
        <dbReference type="ARBA" id="ARBA00023239"/>
    </source>
</evidence>
<dbReference type="Gene3D" id="3.30.499.10">
    <property type="entry name" value="Aconitase, domain 3"/>
    <property type="match status" value="2"/>
</dbReference>
<dbReference type="GO" id="GO:0051539">
    <property type="term" value="F:4 iron, 4 sulfur cluster binding"/>
    <property type="evidence" value="ECO:0007669"/>
    <property type="project" value="UniProtKB-KW"/>
</dbReference>
<dbReference type="InterPro" id="IPR001030">
    <property type="entry name" value="Acoase/IPM_deHydtase_lsu_aba"/>
</dbReference>
<evidence type="ECO:0000313" key="16">
    <source>
        <dbReference type="Proteomes" id="UP000307956"/>
    </source>
</evidence>
<evidence type="ECO:0000256" key="10">
    <source>
        <dbReference type="ARBA" id="ARBA00023014"/>
    </source>
</evidence>
<dbReference type="PROSITE" id="PS00450">
    <property type="entry name" value="ACONITASE_1"/>
    <property type="match status" value="1"/>
</dbReference>
<evidence type="ECO:0000259" key="14">
    <source>
        <dbReference type="Pfam" id="PF00330"/>
    </source>
</evidence>
<dbReference type="InterPro" id="IPR004430">
    <property type="entry name" value="3-IsopropMal_deHydase_lsu"/>
</dbReference>
<evidence type="ECO:0000256" key="6">
    <source>
        <dbReference type="ARBA" id="ARBA00022485"/>
    </source>
</evidence>
<evidence type="ECO:0000256" key="1">
    <source>
        <dbReference type="ARBA" id="ARBA00000491"/>
    </source>
</evidence>
<keyword evidence="12 13" id="KW-0100">Branched-chain amino acid biosynthesis</keyword>
<evidence type="ECO:0000313" key="15">
    <source>
        <dbReference type="EMBL" id="THF62475.1"/>
    </source>
</evidence>
<dbReference type="HAMAP" id="MF_01026">
    <property type="entry name" value="LeuC_type1"/>
    <property type="match status" value="1"/>
</dbReference>
<dbReference type="PANTHER" id="PTHR43822">
    <property type="entry name" value="HOMOACONITASE, MITOCHONDRIAL-RELATED"/>
    <property type="match status" value="1"/>
</dbReference>
<dbReference type="Proteomes" id="UP000307956">
    <property type="component" value="Unassembled WGS sequence"/>
</dbReference>
<feature type="domain" description="Aconitase/3-isopropylmalate dehydratase large subunit alpha/beta/alpha" evidence="14">
    <location>
        <begin position="8"/>
        <end position="460"/>
    </location>
</feature>
<evidence type="ECO:0000256" key="7">
    <source>
        <dbReference type="ARBA" id="ARBA00022605"/>
    </source>
</evidence>
<dbReference type="NCBIfam" id="NF004016">
    <property type="entry name" value="PRK05478.1"/>
    <property type="match status" value="1"/>
</dbReference>
<comment type="subunit">
    <text evidence="4 13">Heterodimer of LeuC and LeuD.</text>
</comment>